<protein>
    <submittedName>
        <fullName evidence="7">Uncharacterized protein</fullName>
    </submittedName>
</protein>
<dbReference type="OrthoDB" id="538223at2759"/>
<accession>A0A061IZF7</accession>
<evidence type="ECO:0000313" key="7">
    <source>
        <dbReference type="EMBL" id="ESL08049.1"/>
    </source>
</evidence>
<evidence type="ECO:0000256" key="4">
    <source>
        <dbReference type="ARBA" id="ARBA00023274"/>
    </source>
</evidence>
<evidence type="ECO:0000256" key="5">
    <source>
        <dbReference type="PROSITE-ProRule" id="PRU00221"/>
    </source>
</evidence>
<evidence type="ECO:0000256" key="2">
    <source>
        <dbReference type="ARBA" id="ARBA00022737"/>
    </source>
</evidence>
<dbReference type="VEuPathDB" id="TriTrypDB:TRSC58_04256"/>
<dbReference type="Gene3D" id="2.130.10.10">
    <property type="entry name" value="YVTN repeat-like/Quinoprotein amine dehydrogenase"/>
    <property type="match status" value="3"/>
</dbReference>
<dbReference type="GO" id="GO:0005840">
    <property type="term" value="C:ribosome"/>
    <property type="evidence" value="ECO:0007669"/>
    <property type="project" value="UniProtKB-KW"/>
</dbReference>
<keyword evidence="3" id="KW-0689">Ribosomal protein</keyword>
<evidence type="ECO:0000313" key="8">
    <source>
        <dbReference type="Proteomes" id="UP000031737"/>
    </source>
</evidence>
<dbReference type="EMBL" id="AUPL01004256">
    <property type="protein sequence ID" value="ESL08049.1"/>
    <property type="molecule type" value="Genomic_DNA"/>
</dbReference>
<reference evidence="7 8" key="1">
    <citation type="submission" date="2013-07" db="EMBL/GenBank/DDBJ databases">
        <authorList>
            <person name="Stoco P.H."/>
            <person name="Wagner G."/>
            <person name="Gerber A."/>
            <person name="Zaha A."/>
            <person name="Thompson C."/>
            <person name="Bartholomeu D.C."/>
            <person name="Luckemeyer D.D."/>
            <person name="Bahia D."/>
            <person name="Loreto E."/>
            <person name="Prestes E.B."/>
            <person name="Lima F.M."/>
            <person name="Rodrigues-Luiz G."/>
            <person name="Vallejo G.A."/>
            <person name="Filho J.F."/>
            <person name="Monteiro K.M."/>
            <person name="Tyler K.M."/>
            <person name="de Almeida L.G."/>
            <person name="Ortiz M.F."/>
            <person name="Siervo M.A."/>
            <person name="de Moraes M.H."/>
            <person name="Cunha O.L."/>
            <person name="Mendonca-Neto R."/>
            <person name="Silva R."/>
            <person name="Teixeira S.M."/>
            <person name="Murta S.M."/>
            <person name="Sincero T.C."/>
            <person name="Mendes T.A."/>
            <person name="Urmenyi T.P."/>
            <person name="Silva V.G."/>
            <person name="da Rocha W.D."/>
            <person name="Andersson B."/>
            <person name="Romanha A.J."/>
            <person name="Steindel M."/>
            <person name="de Vasconcelos A.T."/>
            <person name="Grisard E.C."/>
        </authorList>
    </citation>
    <scope>NUCLEOTIDE SEQUENCE [LARGE SCALE GENOMIC DNA]</scope>
    <source>
        <strain evidence="7 8">SC58</strain>
    </source>
</reference>
<sequence>MKSIARAAAEHRAVDDGLMQNKMDVNNTLPPKMEDVDFDTFQRTVQLQQERGMPPPPRPILKRIPESTDDFLRNFFLRNGMYRTMEAFEIEWYEKYGSKPLSDAPVFADNYLETAALQDRIDVLEHQLRQHAELTAKTTKLFLQAKKERDFHRANHNRVVQEKNRVSKLLRQAQNHAEDVNPTLNELRQKCESLHKGKVLLSIERDKLDAKVSRLEKQLEHMEWRLKSDEEQGGESRSKSTEALSKRKEGSAAKATDAKSHVRKSGSQAARGTDGVSDGFRWPADERPRPNRADNTSSALCEPFTWVCQSIFKAHSMPVTQVSMHPEKPAVASSSDDGTWRLSALPQGEVVMSGDGHKSWISSVAMHPTGTMVATASGDKTVKLWDFATNTCRVTLKGHCDSVWCLDFQETGLLLASGALDQTARIWDATTGKCRQTLRGHVDTVNAVVWKPFTNTLCTGSGDKTVSLWDCRMNCCAQTLYGHRNIVRSVAVVGPTEALASCDADGVVVLWDIRRMEQQLTVACGPYAANHVASDRTGMYLVVASDDTTMKIIDISNSGVGELAGHEDGVQCAMFDPSTNNFIVSGCSDGTIGYWC</sequence>
<feature type="repeat" description="WD" evidence="5">
    <location>
        <begin position="396"/>
        <end position="437"/>
    </location>
</feature>
<evidence type="ECO:0000256" key="1">
    <source>
        <dbReference type="ARBA" id="ARBA00022574"/>
    </source>
</evidence>
<evidence type="ECO:0000256" key="6">
    <source>
        <dbReference type="SAM" id="MobiDB-lite"/>
    </source>
</evidence>
<dbReference type="InterPro" id="IPR019775">
    <property type="entry name" value="WD40_repeat_CS"/>
</dbReference>
<dbReference type="PROSITE" id="PS50082">
    <property type="entry name" value="WD_REPEATS_2"/>
    <property type="match status" value="5"/>
</dbReference>
<dbReference type="Proteomes" id="UP000031737">
    <property type="component" value="Unassembled WGS sequence"/>
</dbReference>
<dbReference type="InterPro" id="IPR050995">
    <property type="entry name" value="WD-F-box_domain-protein"/>
</dbReference>
<comment type="caution">
    <text evidence="7">The sequence shown here is derived from an EMBL/GenBank/DDBJ whole genome shotgun (WGS) entry which is preliminary data.</text>
</comment>
<dbReference type="SUPFAM" id="SSF50978">
    <property type="entry name" value="WD40 repeat-like"/>
    <property type="match status" value="1"/>
</dbReference>
<dbReference type="AlphaFoldDB" id="A0A061IZF7"/>
<feature type="repeat" description="WD" evidence="5">
    <location>
        <begin position="480"/>
        <end position="521"/>
    </location>
</feature>
<proteinExistence type="predicted"/>
<dbReference type="PANTHER" id="PTHR14604">
    <property type="entry name" value="WD40 REPEAT PF20"/>
    <property type="match status" value="1"/>
</dbReference>
<dbReference type="PROSITE" id="PS50294">
    <property type="entry name" value="WD_REPEATS_REGION"/>
    <property type="match status" value="5"/>
</dbReference>
<feature type="compositionally biased region" description="Basic and acidic residues" evidence="6">
    <location>
        <begin position="226"/>
        <end position="260"/>
    </location>
</feature>
<name>A0A061IZF7_TRYRA</name>
<keyword evidence="1 5" id="KW-0853">WD repeat</keyword>
<keyword evidence="8" id="KW-1185">Reference proteome</keyword>
<dbReference type="PROSITE" id="PS00678">
    <property type="entry name" value="WD_REPEATS_1"/>
    <property type="match status" value="3"/>
</dbReference>
<dbReference type="PANTHER" id="PTHR14604:SF3">
    <property type="entry name" value="SPERM-ASSOCIATED ANTIGEN 16 PROTEIN"/>
    <property type="match status" value="1"/>
</dbReference>
<dbReference type="InterPro" id="IPR020472">
    <property type="entry name" value="WD40_PAC1"/>
</dbReference>
<dbReference type="FunFam" id="2.130.10.10:FF:000462">
    <property type="entry name" value="Katanin p80 WD40 repeat-containing subunit B1"/>
    <property type="match status" value="1"/>
</dbReference>
<dbReference type="Pfam" id="PF00400">
    <property type="entry name" value="WD40"/>
    <property type="match status" value="6"/>
</dbReference>
<feature type="compositionally biased region" description="Basic and acidic residues" evidence="6">
    <location>
        <begin position="283"/>
        <end position="292"/>
    </location>
</feature>
<feature type="repeat" description="WD" evidence="5">
    <location>
        <begin position="563"/>
        <end position="596"/>
    </location>
</feature>
<gene>
    <name evidence="7" type="ORF">TRSC58_04256</name>
</gene>
<dbReference type="InterPro" id="IPR036322">
    <property type="entry name" value="WD40_repeat_dom_sf"/>
</dbReference>
<feature type="repeat" description="WD" evidence="5">
    <location>
        <begin position="438"/>
        <end position="470"/>
    </location>
</feature>
<dbReference type="GO" id="GO:1990904">
    <property type="term" value="C:ribonucleoprotein complex"/>
    <property type="evidence" value="ECO:0007669"/>
    <property type="project" value="UniProtKB-KW"/>
</dbReference>
<dbReference type="CDD" id="cd00200">
    <property type="entry name" value="WD40"/>
    <property type="match status" value="1"/>
</dbReference>
<evidence type="ECO:0000256" key="3">
    <source>
        <dbReference type="ARBA" id="ARBA00022980"/>
    </source>
</evidence>
<dbReference type="InterPro" id="IPR015943">
    <property type="entry name" value="WD40/YVTN_repeat-like_dom_sf"/>
</dbReference>
<keyword evidence="2" id="KW-0677">Repeat</keyword>
<organism evidence="7 8">
    <name type="scientific">Trypanosoma rangeli SC58</name>
    <dbReference type="NCBI Taxonomy" id="429131"/>
    <lineage>
        <taxon>Eukaryota</taxon>
        <taxon>Discoba</taxon>
        <taxon>Euglenozoa</taxon>
        <taxon>Kinetoplastea</taxon>
        <taxon>Metakinetoplastina</taxon>
        <taxon>Trypanosomatida</taxon>
        <taxon>Trypanosomatidae</taxon>
        <taxon>Trypanosoma</taxon>
        <taxon>Herpetosoma</taxon>
    </lineage>
</organism>
<dbReference type="InterPro" id="IPR001680">
    <property type="entry name" value="WD40_rpt"/>
</dbReference>
<feature type="region of interest" description="Disordered" evidence="6">
    <location>
        <begin position="226"/>
        <end position="296"/>
    </location>
</feature>
<dbReference type="SMART" id="SM00320">
    <property type="entry name" value="WD40"/>
    <property type="match status" value="7"/>
</dbReference>
<keyword evidence="4" id="KW-0687">Ribonucleoprotein</keyword>
<dbReference type="PRINTS" id="PR00320">
    <property type="entry name" value="GPROTEINBRPT"/>
</dbReference>
<feature type="repeat" description="WD" evidence="5">
    <location>
        <begin position="354"/>
        <end position="395"/>
    </location>
</feature>